<accession>A0A845HQ58</accession>
<evidence type="ECO:0000313" key="1">
    <source>
        <dbReference type="EMBL" id="MYN43584.1"/>
    </source>
</evidence>
<dbReference type="Gene3D" id="3.40.50.1820">
    <property type="entry name" value="alpha/beta hydrolase"/>
    <property type="match status" value="1"/>
</dbReference>
<evidence type="ECO:0000313" key="2">
    <source>
        <dbReference type="Proteomes" id="UP000444316"/>
    </source>
</evidence>
<evidence type="ECO:0008006" key="3">
    <source>
        <dbReference type="Google" id="ProtNLM"/>
    </source>
</evidence>
<sequence>MRIRAVAVLLATVFRRSQHQLIAMLVALATLFTGSYACADELVTLNSRPGVSLSMLIWKPLLSPPETVVLLIPGGDGDIGLGLQNGIAKAKDPYLFSEKREALLRGKVAVAVIDRPSDQEDMTQEFRTSPKHLEDMQAVVQELQRRYPGARLVLMAHSRGTVSAGQILQHLGDKFSAAVLFSGLYRASGPGAPAAAAGPGLSRLDWTQLKVPVLLVHHTKDSCPLAPFAAAASTHVAMIVIKGSADASSVSGCGNPASNHWLAGKENAAGRVAFNWLSGRAWKSVVQ</sequence>
<dbReference type="EMBL" id="WWCL01000001">
    <property type="protein sequence ID" value="MYN43584.1"/>
    <property type="molecule type" value="Genomic_DNA"/>
</dbReference>
<gene>
    <name evidence="1" type="ORF">GTP23_00705</name>
</gene>
<dbReference type="Proteomes" id="UP000444316">
    <property type="component" value="Unassembled WGS sequence"/>
</dbReference>
<keyword evidence="2" id="KW-1185">Reference proteome</keyword>
<reference evidence="1" key="1">
    <citation type="submission" date="2019-12" db="EMBL/GenBank/DDBJ databases">
        <title>Novel species isolated from a subtropical stream in China.</title>
        <authorList>
            <person name="Lu H."/>
        </authorList>
    </citation>
    <scope>NUCLEOTIDE SEQUENCE [LARGE SCALE GENOMIC DNA]</scope>
    <source>
        <strain evidence="1">FT93W</strain>
    </source>
</reference>
<dbReference type="AlphaFoldDB" id="A0A845HQ58"/>
<dbReference type="InterPro" id="IPR029058">
    <property type="entry name" value="AB_hydrolase_fold"/>
</dbReference>
<name>A0A845HQ58_9BURK</name>
<dbReference type="RefSeq" id="WP_161033443.1">
    <property type="nucleotide sequence ID" value="NZ_WWCL01000001.1"/>
</dbReference>
<comment type="caution">
    <text evidence="1">The sequence shown here is derived from an EMBL/GenBank/DDBJ whole genome shotgun (WGS) entry which is preliminary data.</text>
</comment>
<dbReference type="SUPFAM" id="SSF53474">
    <property type="entry name" value="alpha/beta-Hydrolases"/>
    <property type="match status" value="1"/>
</dbReference>
<proteinExistence type="predicted"/>
<protein>
    <recommendedName>
        <fullName evidence="3">Alpha/beta hydrolase</fullName>
    </recommendedName>
</protein>
<organism evidence="1 2">
    <name type="scientific">Duganella fentianensis</name>
    <dbReference type="NCBI Taxonomy" id="2692177"/>
    <lineage>
        <taxon>Bacteria</taxon>
        <taxon>Pseudomonadati</taxon>
        <taxon>Pseudomonadota</taxon>
        <taxon>Betaproteobacteria</taxon>
        <taxon>Burkholderiales</taxon>
        <taxon>Oxalobacteraceae</taxon>
        <taxon>Telluria group</taxon>
        <taxon>Duganella</taxon>
    </lineage>
</organism>